<dbReference type="RefSeq" id="WP_341419345.1">
    <property type="nucleotide sequence ID" value="NZ_JBBPCC010000027.1"/>
</dbReference>
<protein>
    <submittedName>
        <fullName evidence="1">Uncharacterized protein</fullName>
    </submittedName>
</protein>
<evidence type="ECO:0000313" key="1">
    <source>
        <dbReference type="EMBL" id="MEK8132219.1"/>
    </source>
</evidence>
<proteinExistence type="predicted"/>
<evidence type="ECO:0000313" key="2">
    <source>
        <dbReference type="Proteomes" id="UP001469365"/>
    </source>
</evidence>
<sequence length="164" mass="18518">MNNIWGAAAGLLVVALFGLAVYADYDAGRKASLSKQLTVLEALFAEERQKLEGMPGRTEEEAEATVIQGRKVKKSGAEYMEIMKKLDPDNKAQFQNQLYSYIGAMMDGVGELRERAEREHDPAYAKQAEKLKQKIAYYKQAHGLYLKGERSVRQLRKELDLPAY</sequence>
<dbReference type="EMBL" id="JBBPCC010000027">
    <property type="protein sequence ID" value="MEK8132219.1"/>
    <property type="molecule type" value="Genomic_DNA"/>
</dbReference>
<reference evidence="1 2" key="1">
    <citation type="submission" date="2024-04" db="EMBL/GenBank/DDBJ databases">
        <title>draft genome sequnece of Paenibacillus filicis.</title>
        <authorList>
            <person name="Kim D.-U."/>
        </authorList>
    </citation>
    <scope>NUCLEOTIDE SEQUENCE [LARGE SCALE GENOMIC DNA]</scope>
    <source>
        <strain evidence="1 2">KACC14197</strain>
    </source>
</reference>
<keyword evidence="2" id="KW-1185">Reference proteome</keyword>
<dbReference type="Proteomes" id="UP001469365">
    <property type="component" value="Unassembled WGS sequence"/>
</dbReference>
<gene>
    <name evidence="1" type="ORF">WMW72_30405</name>
</gene>
<organism evidence="1 2">
    <name type="scientific">Paenibacillus filicis</name>
    <dbReference type="NCBI Taxonomy" id="669464"/>
    <lineage>
        <taxon>Bacteria</taxon>
        <taxon>Bacillati</taxon>
        <taxon>Bacillota</taxon>
        <taxon>Bacilli</taxon>
        <taxon>Bacillales</taxon>
        <taxon>Paenibacillaceae</taxon>
        <taxon>Paenibacillus</taxon>
    </lineage>
</organism>
<comment type="caution">
    <text evidence="1">The sequence shown here is derived from an EMBL/GenBank/DDBJ whole genome shotgun (WGS) entry which is preliminary data.</text>
</comment>
<name>A0ABU9DTL5_9BACL</name>
<accession>A0ABU9DTL5</accession>